<evidence type="ECO:0008006" key="4">
    <source>
        <dbReference type="Google" id="ProtNLM"/>
    </source>
</evidence>
<dbReference type="GO" id="GO:0006487">
    <property type="term" value="P:protein N-linked glycosylation"/>
    <property type="evidence" value="ECO:0007669"/>
    <property type="project" value="TreeGrafter"/>
</dbReference>
<dbReference type="PANTHER" id="PTHR13132">
    <property type="entry name" value="ALPHA- 1,6 -FUCOSYLTRANSFERASE"/>
    <property type="match status" value="1"/>
</dbReference>
<sequence>MYAARDRDKPKRLSSGSGSGLGPVGMFRGTFLRWRRYVKLAREAWEEHFRELKGSNTGAFSVKFVLLSLLGSVFILATIGLVLRGKHDHRRHQYQADDAGSPWFSGVRRRLTSGVGNRGAEGGEGSTVYSFWPSEIEAAKVLANRIRAFPSFASQPPGAPIGMCTQVLLFRDTKSNGFGAQVLRMLDAYALARATRFTFLIEMGNHWNYGCGKRKGWECYFDMPLQACMRPDGTEPARTMPSYPIAAELQRKFGGGSACAPLQDFPRLDRNRAEECLLVAQERSTQLANLVVQSTLLDAQGALDMYRALASDFWQPRALISKVLDKDLKRLGVLEEDAPCIIGVHIRRGDKYKEVPFVDLSTYASAVRIAAAHTGCSQVFVASDELASIRTLERELGGMTLLSIAGEERVGHDQQVANREAKFDRSVHTLELLLELKVLAASRIFIGTFSSNFARLVHVLRGQPANTTWSLDTAWHQPGTAYRSFGTQYCVDDELASHVLCSHAGAAVAA</sequence>
<organism evidence="2 3">
    <name type="scientific">Porphyridium purpureum</name>
    <name type="common">Red alga</name>
    <name type="synonym">Porphyridium cruentum</name>
    <dbReference type="NCBI Taxonomy" id="35688"/>
    <lineage>
        <taxon>Eukaryota</taxon>
        <taxon>Rhodophyta</taxon>
        <taxon>Bangiophyceae</taxon>
        <taxon>Porphyridiales</taxon>
        <taxon>Porphyridiaceae</taxon>
        <taxon>Porphyridium</taxon>
    </lineage>
</organism>
<comment type="caution">
    <text evidence="2">The sequence shown here is derived from an EMBL/GenBank/DDBJ whole genome shotgun (WGS) entry which is preliminary data.</text>
</comment>
<name>A0A5J4Z5J3_PORPP</name>
<keyword evidence="1" id="KW-1133">Transmembrane helix</keyword>
<evidence type="ECO:0000313" key="2">
    <source>
        <dbReference type="EMBL" id="KAA8498510.1"/>
    </source>
</evidence>
<dbReference type="Proteomes" id="UP000324585">
    <property type="component" value="Unassembled WGS sequence"/>
</dbReference>
<evidence type="ECO:0000256" key="1">
    <source>
        <dbReference type="SAM" id="Phobius"/>
    </source>
</evidence>
<dbReference type="OrthoDB" id="418905at2759"/>
<feature type="transmembrane region" description="Helical" evidence="1">
    <location>
        <begin position="64"/>
        <end position="83"/>
    </location>
</feature>
<dbReference type="GO" id="GO:0046921">
    <property type="term" value="F:alpha-(1-&gt;6)-fucosyltransferase activity"/>
    <property type="evidence" value="ECO:0007669"/>
    <property type="project" value="TreeGrafter"/>
</dbReference>
<gene>
    <name evidence="2" type="ORF">FVE85_6095</name>
</gene>
<proteinExistence type="predicted"/>
<dbReference type="PANTHER" id="PTHR13132:SF29">
    <property type="entry name" value="ALPHA-(1,6)-FUCOSYLTRANSFERASE"/>
    <property type="match status" value="1"/>
</dbReference>
<keyword evidence="1" id="KW-0472">Membrane</keyword>
<accession>A0A5J4Z5J3</accession>
<protein>
    <recommendedName>
        <fullName evidence="4">Alpha-(1,6)-fucosyltransferase</fullName>
    </recommendedName>
</protein>
<dbReference type="EMBL" id="VRMN01000001">
    <property type="protein sequence ID" value="KAA8498510.1"/>
    <property type="molecule type" value="Genomic_DNA"/>
</dbReference>
<keyword evidence="3" id="KW-1185">Reference proteome</keyword>
<keyword evidence="1" id="KW-0812">Transmembrane</keyword>
<evidence type="ECO:0000313" key="3">
    <source>
        <dbReference type="Proteomes" id="UP000324585"/>
    </source>
</evidence>
<dbReference type="AlphaFoldDB" id="A0A5J4Z5J3"/>
<reference evidence="3" key="1">
    <citation type="journal article" date="2019" name="Nat. Commun.">
        <title>Expansion of phycobilisome linker gene families in mesophilic red algae.</title>
        <authorList>
            <person name="Lee J."/>
            <person name="Kim D."/>
            <person name="Bhattacharya D."/>
            <person name="Yoon H.S."/>
        </authorList>
    </citation>
    <scope>NUCLEOTIDE SEQUENCE [LARGE SCALE GENOMIC DNA]</scope>
    <source>
        <strain evidence="3">CCMP 1328</strain>
    </source>
</reference>
<dbReference type="Gene3D" id="3.40.50.11350">
    <property type="match status" value="1"/>
</dbReference>